<feature type="transmembrane region" description="Helical" evidence="5">
    <location>
        <begin position="493"/>
        <end position="513"/>
    </location>
</feature>
<dbReference type="PROSITE" id="PS50850">
    <property type="entry name" value="MFS"/>
    <property type="match status" value="1"/>
</dbReference>
<feature type="transmembrane region" description="Helical" evidence="5">
    <location>
        <begin position="65"/>
        <end position="92"/>
    </location>
</feature>
<feature type="transmembrane region" description="Helical" evidence="5">
    <location>
        <begin position="462"/>
        <end position="481"/>
    </location>
</feature>
<keyword evidence="3 5" id="KW-1133">Transmembrane helix</keyword>
<dbReference type="PANTHER" id="PTHR23502:SF181">
    <property type="entry name" value="MAJOR FACILITATOR SUPERFAMILY (MFS) PROFILE DOMAIN-CONTAINING PROTEIN"/>
    <property type="match status" value="1"/>
</dbReference>
<feature type="transmembrane region" description="Helical" evidence="5">
    <location>
        <begin position="403"/>
        <end position="420"/>
    </location>
</feature>
<evidence type="ECO:0000256" key="5">
    <source>
        <dbReference type="SAM" id="Phobius"/>
    </source>
</evidence>
<sequence>MSSGWKYAFALSKEDVKNSTPPGTVALVSHDPADVEHARDTIVKFPVPSSDPADPLNWAPWRKTALLLVASLYAFVANYCSSAIAPALQIWYPNFPTEPKPYSTLTHLIAVNVLMLGASNIWWVPLSNWAGRRPVLIVATLILTLCTMWCGLATSFDSLLAARFFQGVGGGAADTVAPVLIGDVYFVHERGRAMAVYTFFLAAGSIVGGIAGGYAAFQLGWAYNFWICTALAGAVCLGTIFVVPETLYDRPAQVERASTPSDDSGSKKEGGAASHIQVADAYRPFTFSRSLGFGPIRGNLISLFFQPWRTLALPGTWVVMLHYAGLVGGIVTISVVGAQLVSMPPYLWGASAGLINIGGLVGTALATVYTFLVSDARLKSQAKHDAHGLAEPEDRLPTMFPPLAIATGGFFVFGFCGQYPGGTRWVGLEVGFGMVAFGLMQAPSIGFNYLIDSYGHLAGDCFLIVTILRSIIAFAWTFFVSGWVTDKGTAEPFGIFGMLMGIFSLLTIPLWLYGKRMRIARAHHQ</sequence>
<feature type="transmembrane region" description="Helical" evidence="5">
    <location>
        <begin position="168"/>
        <end position="187"/>
    </location>
</feature>
<feature type="transmembrane region" description="Helical" evidence="5">
    <location>
        <begin position="317"/>
        <end position="340"/>
    </location>
</feature>
<dbReference type="EMBL" id="CALLCH030000010">
    <property type="protein sequence ID" value="CAI4214078.1"/>
    <property type="molecule type" value="Genomic_DNA"/>
</dbReference>
<gene>
    <name evidence="7" type="ORF">PPNO1_LOCUS3811</name>
</gene>
<organism evidence="7 8">
    <name type="scientific">Parascedosporium putredinis</name>
    <dbReference type="NCBI Taxonomy" id="1442378"/>
    <lineage>
        <taxon>Eukaryota</taxon>
        <taxon>Fungi</taxon>
        <taxon>Dikarya</taxon>
        <taxon>Ascomycota</taxon>
        <taxon>Pezizomycotina</taxon>
        <taxon>Sordariomycetes</taxon>
        <taxon>Hypocreomycetidae</taxon>
        <taxon>Microascales</taxon>
        <taxon>Microascaceae</taxon>
        <taxon>Parascedosporium</taxon>
    </lineage>
</organism>
<dbReference type="Pfam" id="PF07690">
    <property type="entry name" value="MFS_1"/>
    <property type="match status" value="1"/>
</dbReference>
<dbReference type="SUPFAM" id="SSF103473">
    <property type="entry name" value="MFS general substrate transporter"/>
    <property type="match status" value="1"/>
</dbReference>
<evidence type="ECO:0000256" key="3">
    <source>
        <dbReference type="ARBA" id="ARBA00022989"/>
    </source>
</evidence>
<evidence type="ECO:0000256" key="4">
    <source>
        <dbReference type="ARBA" id="ARBA00023136"/>
    </source>
</evidence>
<accession>A0A9P1H025</accession>
<feature type="transmembrane region" description="Helical" evidence="5">
    <location>
        <begin position="135"/>
        <end position="156"/>
    </location>
</feature>
<dbReference type="InterPro" id="IPR036259">
    <property type="entry name" value="MFS_trans_sf"/>
</dbReference>
<keyword evidence="4 5" id="KW-0472">Membrane</keyword>
<feature type="domain" description="Major facilitator superfamily (MFS) profile" evidence="6">
    <location>
        <begin position="66"/>
        <end position="518"/>
    </location>
</feature>
<evidence type="ECO:0000256" key="2">
    <source>
        <dbReference type="ARBA" id="ARBA00022692"/>
    </source>
</evidence>
<name>A0A9P1H025_9PEZI</name>
<keyword evidence="8" id="KW-1185">Reference proteome</keyword>
<keyword evidence="2 5" id="KW-0812">Transmembrane</keyword>
<dbReference type="PANTHER" id="PTHR23502">
    <property type="entry name" value="MAJOR FACILITATOR SUPERFAMILY"/>
    <property type="match status" value="1"/>
</dbReference>
<evidence type="ECO:0000256" key="1">
    <source>
        <dbReference type="ARBA" id="ARBA00004141"/>
    </source>
</evidence>
<comment type="caution">
    <text evidence="7">The sequence shown here is derived from an EMBL/GenBank/DDBJ whole genome shotgun (WGS) entry which is preliminary data.</text>
</comment>
<reference evidence="7" key="1">
    <citation type="submission" date="2022-11" db="EMBL/GenBank/DDBJ databases">
        <authorList>
            <person name="Scott C."/>
            <person name="Bruce N."/>
        </authorList>
    </citation>
    <scope>NUCLEOTIDE SEQUENCE</scope>
</reference>
<feature type="transmembrane region" description="Helical" evidence="5">
    <location>
        <begin position="346"/>
        <end position="373"/>
    </location>
</feature>
<dbReference type="AlphaFoldDB" id="A0A9P1H025"/>
<dbReference type="GO" id="GO:0022857">
    <property type="term" value="F:transmembrane transporter activity"/>
    <property type="evidence" value="ECO:0007669"/>
    <property type="project" value="InterPro"/>
</dbReference>
<dbReference type="InterPro" id="IPR011701">
    <property type="entry name" value="MFS"/>
</dbReference>
<protein>
    <recommendedName>
        <fullName evidence="6">Major facilitator superfamily (MFS) profile domain-containing protein</fullName>
    </recommendedName>
</protein>
<feature type="transmembrane region" description="Helical" evidence="5">
    <location>
        <begin position="432"/>
        <end position="450"/>
    </location>
</feature>
<dbReference type="Proteomes" id="UP000838763">
    <property type="component" value="Unassembled WGS sequence"/>
</dbReference>
<proteinExistence type="predicted"/>
<feature type="transmembrane region" description="Helical" evidence="5">
    <location>
        <begin position="104"/>
        <end position="123"/>
    </location>
</feature>
<evidence type="ECO:0000313" key="7">
    <source>
        <dbReference type="EMBL" id="CAI4214078.1"/>
    </source>
</evidence>
<dbReference type="Gene3D" id="1.20.1250.20">
    <property type="entry name" value="MFS general substrate transporter like domains"/>
    <property type="match status" value="1"/>
</dbReference>
<evidence type="ECO:0000259" key="6">
    <source>
        <dbReference type="PROSITE" id="PS50850"/>
    </source>
</evidence>
<dbReference type="GO" id="GO:0005886">
    <property type="term" value="C:plasma membrane"/>
    <property type="evidence" value="ECO:0007669"/>
    <property type="project" value="TreeGrafter"/>
</dbReference>
<evidence type="ECO:0000313" key="8">
    <source>
        <dbReference type="Proteomes" id="UP000838763"/>
    </source>
</evidence>
<dbReference type="InterPro" id="IPR020846">
    <property type="entry name" value="MFS_dom"/>
</dbReference>
<feature type="transmembrane region" description="Helical" evidence="5">
    <location>
        <begin position="194"/>
        <end position="217"/>
    </location>
</feature>
<dbReference type="OrthoDB" id="2533084at2759"/>
<feature type="transmembrane region" description="Helical" evidence="5">
    <location>
        <begin position="223"/>
        <end position="243"/>
    </location>
</feature>
<comment type="subcellular location">
    <subcellularLocation>
        <location evidence="1">Membrane</location>
        <topology evidence="1">Multi-pass membrane protein</topology>
    </subcellularLocation>
</comment>